<organism evidence="1 2">
    <name type="scientific">Araneus ventricosus</name>
    <name type="common">Orbweaver spider</name>
    <name type="synonym">Epeira ventricosa</name>
    <dbReference type="NCBI Taxonomy" id="182803"/>
    <lineage>
        <taxon>Eukaryota</taxon>
        <taxon>Metazoa</taxon>
        <taxon>Ecdysozoa</taxon>
        <taxon>Arthropoda</taxon>
        <taxon>Chelicerata</taxon>
        <taxon>Arachnida</taxon>
        <taxon>Araneae</taxon>
        <taxon>Araneomorphae</taxon>
        <taxon>Entelegynae</taxon>
        <taxon>Araneoidea</taxon>
        <taxon>Araneidae</taxon>
        <taxon>Araneus</taxon>
    </lineage>
</organism>
<gene>
    <name evidence="1" type="ORF">AVEN_182687_1</name>
</gene>
<proteinExistence type="predicted"/>
<dbReference type="AlphaFoldDB" id="A0A4Y2SQX3"/>
<name>A0A4Y2SQX3_ARAVE</name>
<protein>
    <submittedName>
        <fullName evidence="1">Uncharacterized protein</fullName>
    </submittedName>
</protein>
<evidence type="ECO:0000313" key="2">
    <source>
        <dbReference type="Proteomes" id="UP000499080"/>
    </source>
</evidence>
<sequence>MMEEGVKSFNPLRATVTRVCQLLGIFSPDCHKYMPVLMAFSYRLKNRRDTTFSAVRLEPRSHDQITRSYSRRNGFVASLNWTRCTIPTTRSLANLRRAVWPVGDYLSV</sequence>
<reference evidence="1 2" key="1">
    <citation type="journal article" date="2019" name="Sci. Rep.">
        <title>Orb-weaving spider Araneus ventricosus genome elucidates the spidroin gene catalogue.</title>
        <authorList>
            <person name="Kono N."/>
            <person name="Nakamura H."/>
            <person name="Ohtoshi R."/>
            <person name="Moran D.A.P."/>
            <person name="Shinohara A."/>
            <person name="Yoshida Y."/>
            <person name="Fujiwara M."/>
            <person name="Mori M."/>
            <person name="Tomita M."/>
            <person name="Arakawa K."/>
        </authorList>
    </citation>
    <scope>NUCLEOTIDE SEQUENCE [LARGE SCALE GENOMIC DNA]</scope>
</reference>
<dbReference type="EMBL" id="BGPR01023247">
    <property type="protein sequence ID" value="GBN90291.1"/>
    <property type="molecule type" value="Genomic_DNA"/>
</dbReference>
<comment type="caution">
    <text evidence="1">The sequence shown here is derived from an EMBL/GenBank/DDBJ whole genome shotgun (WGS) entry which is preliminary data.</text>
</comment>
<evidence type="ECO:0000313" key="1">
    <source>
        <dbReference type="EMBL" id="GBN90291.1"/>
    </source>
</evidence>
<accession>A0A4Y2SQX3</accession>
<keyword evidence="2" id="KW-1185">Reference proteome</keyword>
<dbReference type="Proteomes" id="UP000499080">
    <property type="component" value="Unassembled WGS sequence"/>
</dbReference>